<evidence type="ECO:0000256" key="1">
    <source>
        <dbReference type="SAM" id="Phobius"/>
    </source>
</evidence>
<gene>
    <name evidence="2" type="ORF">AtDm6_3546</name>
</gene>
<keyword evidence="1" id="KW-0812">Transmembrane</keyword>
<dbReference type="Proteomes" id="UP000029448">
    <property type="component" value="Unassembled WGS sequence"/>
</dbReference>
<proteinExistence type="predicted"/>
<feature type="transmembrane region" description="Helical" evidence="1">
    <location>
        <begin position="173"/>
        <end position="192"/>
    </location>
</feature>
<sequence length="224" mass="24076">MLCPWLLTAIPFRSLVRCAMIQDNHSLQQDISFLRALAEAGQHTPLTFGPFLLAGGLIFGVASAVAWAASLHLLGFGPDAIIWIYGVAMAVHCACIFILARTTPVTGAASFMNQAMAQVWQSIGWCILTVFLAGLLIMWRCQTTLVWALFPSLILGLYGTGWLVAALISGQKWLQIVAASSFIGALLSAIFINSPYLFLLYGGLLVLLLAVPGGVLMRKHNATA</sequence>
<feature type="transmembrane region" description="Helical" evidence="1">
    <location>
        <begin position="198"/>
        <end position="217"/>
    </location>
</feature>
<evidence type="ECO:0000313" key="3">
    <source>
        <dbReference type="Proteomes" id="UP000029448"/>
    </source>
</evidence>
<reference evidence="2 3" key="1">
    <citation type="submission" date="2014-06" db="EMBL/GenBank/DDBJ databases">
        <title>Functional and comparative genomic analyses of the Drosophila gut microbiota identify candidate symbiosis factors.</title>
        <authorList>
            <person name="Newell P.D."/>
            <person name="Chaston J.M."/>
            <person name="Douglas A.E."/>
        </authorList>
    </citation>
    <scope>NUCLEOTIDE SEQUENCE [LARGE SCALE GENOMIC DNA]</scope>
    <source>
        <strain evidence="2 3">DmCS_006</strain>
    </source>
</reference>
<keyword evidence="1" id="KW-1133">Transmembrane helix</keyword>
<evidence type="ECO:0000313" key="2">
    <source>
        <dbReference type="EMBL" id="KGB20767.1"/>
    </source>
</evidence>
<dbReference type="AlphaFoldDB" id="A0A094YHI4"/>
<comment type="caution">
    <text evidence="2">The sequence shown here is derived from an EMBL/GenBank/DDBJ whole genome shotgun (WGS) entry which is preliminary data.</text>
</comment>
<feature type="transmembrane region" description="Helical" evidence="1">
    <location>
        <begin position="145"/>
        <end position="166"/>
    </location>
</feature>
<dbReference type="EMBL" id="JOKM01000122">
    <property type="protein sequence ID" value="KGB20767.1"/>
    <property type="molecule type" value="Genomic_DNA"/>
</dbReference>
<feature type="transmembrane region" description="Helical" evidence="1">
    <location>
        <begin position="51"/>
        <end position="74"/>
    </location>
</feature>
<name>A0A094YHI4_9PROT</name>
<dbReference type="PATRIC" id="fig|104102.7.peg.3494"/>
<dbReference type="STRING" id="104102.AtDm6_3546"/>
<organism evidence="2 3">
    <name type="scientific">Acetobacter tropicalis</name>
    <dbReference type="NCBI Taxonomy" id="104102"/>
    <lineage>
        <taxon>Bacteria</taxon>
        <taxon>Pseudomonadati</taxon>
        <taxon>Pseudomonadota</taxon>
        <taxon>Alphaproteobacteria</taxon>
        <taxon>Acetobacterales</taxon>
        <taxon>Acetobacteraceae</taxon>
        <taxon>Acetobacter</taxon>
    </lineage>
</organism>
<feature type="transmembrane region" description="Helical" evidence="1">
    <location>
        <begin position="119"/>
        <end position="139"/>
    </location>
</feature>
<keyword evidence="3" id="KW-1185">Reference proteome</keyword>
<feature type="transmembrane region" description="Helical" evidence="1">
    <location>
        <begin position="80"/>
        <end position="99"/>
    </location>
</feature>
<keyword evidence="1" id="KW-0472">Membrane</keyword>
<accession>A0A094YHI4</accession>
<protein>
    <submittedName>
        <fullName evidence="2">Uncharacterized protein</fullName>
    </submittedName>
</protein>